<feature type="binding site" evidence="18">
    <location>
        <position position="353"/>
    </location>
    <ligand>
        <name>UDP-N-acetyl-alpha-D-glucosamine</name>
        <dbReference type="ChEBI" id="CHEBI:57705"/>
    </ligand>
</feature>
<feature type="region of interest" description="N-acetyltransferase" evidence="18">
    <location>
        <begin position="253"/>
        <end position="460"/>
    </location>
</feature>
<protein>
    <recommendedName>
        <fullName evidence="18">Bifunctional protein GlmU</fullName>
    </recommendedName>
    <domain>
        <recommendedName>
            <fullName evidence="18">UDP-N-acetylglucosamine pyrophosphorylase</fullName>
            <ecNumber evidence="18">2.7.7.23</ecNumber>
        </recommendedName>
        <alternativeName>
            <fullName evidence="18">N-acetylglucosamine-1-phosphate uridyltransferase</fullName>
        </alternativeName>
    </domain>
    <domain>
        <recommendedName>
            <fullName evidence="18">Glucosamine-1-phosphate N-acetyltransferase</fullName>
            <ecNumber evidence="18">2.3.1.157</ecNumber>
        </recommendedName>
    </domain>
</protein>
<feature type="binding site" evidence="18">
    <location>
        <position position="229"/>
    </location>
    <ligand>
        <name>Mg(2+)</name>
        <dbReference type="ChEBI" id="CHEBI:18420"/>
    </ligand>
</feature>
<dbReference type="Proteomes" id="UP000593892">
    <property type="component" value="Chromosome"/>
</dbReference>
<keyword evidence="11 18" id="KW-0573">Peptidoglycan synthesis</keyword>
<keyword evidence="10 18" id="KW-0133">Cell shape</keyword>
<dbReference type="InterPro" id="IPR050065">
    <property type="entry name" value="GlmU-like"/>
</dbReference>
<dbReference type="Pfam" id="PF00132">
    <property type="entry name" value="Hexapep"/>
    <property type="match status" value="1"/>
</dbReference>
<evidence type="ECO:0000256" key="12">
    <source>
        <dbReference type="ARBA" id="ARBA00023268"/>
    </source>
</evidence>
<comment type="subunit">
    <text evidence="18">Homotrimer.</text>
</comment>
<keyword evidence="4 18" id="KW-0963">Cytoplasm</keyword>
<dbReference type="InterPro" id="IPR005882">
    <property type="entry name" value="Bifunctional_GlmU"/>
</dbReference>
<evidence type="ECO:0000256" key="4">
    <source>
        <dbReference type="ARBA" id="ARBA00022490"/>
    </source>
</evidence>
<evidence type="ECO:0000256" key="3">
    <source>
        <dbReference type="ARBA" id="ARBA00007947"/>
    </source>
</evidence>
<evidence type="ECO:0000256" key="10">
    <source>
        <dbReference type="ARBA" id="ARBA00022960"/>
    </source>
</evidence>
<evidence type="ECO:0000256" key="9">
    <source>
        <dbReference type="ARBA" id="ARBA00022842"/>
    </source>
</evidence>
<dbReference type="GO" id="GO:0006048">
    <property type="term" value="P:UDP-N-acetylglucosamine biosynthetic process"/>
    <property type="evidence" value="ECO:0007669"/>
    <property type="project" value="UniProtKB-UniPathway"/>
</dbReference>
<feature type="binding site" evidence="18">
    <location>
        <position position="425"/>
    </location>
    <ligand>
        <name>acetyl-CoA</name>
        <dbReference type="ChEBI" id="CHEBI:57288"/>
    </ligand>
</feature>
<dbReference type="GO" id="GO:0016020">
    <property type="term" value="C:membrane"/>
    <property type="evidence" value="ECO:0007669"/>
    <property type="project" value="GOC"/>
</dbReference>
<feature type="region of interest" description="Disordered" evidence="19">
    <location>
        <begin position="439"/>
        <end position="460"/>
    </location>
</feature>
<organism evidence="21 22">
    <name type="scientific">Paludibaculum fermentans</name>
    <dbReference type="NCBI Taxonomy" id="1473598"/>
    <lineage>
        <taxon>Bacteria</taxon>
        <taxon>Pseudomonadati</taxon>
        <taxon>Acidobacteriota</taxon>
        <taxon>Terriglobia</taxon>
        <taxon>Bryobacterales</taxon>
        <taxon>Bryobacteraceae</taxon>
        <taxon>Paludibaculum</taxon>
    </lineage>
</organism>
<dbReference type="Pfam" id="PF12804">
    <property type="entry name" value="NTP_transf_3"/>
    <property type="match status" value="1"/>
</dbReference>
<dbReference type="GO" id="GO:0000902">
    <property type="term" value="P:cell morphogenesis"/>
    <property type="evidence" value="ECO:0007669"/>
    <property type="project" value="UniProtKB-UniRule"/>
</dbReference>
<gene>
    <name evidence="18 21" type="primary">glmU</name>
    <name evidence="21" type="ORF">IRI77_36820</name>
</gene>
<feature type="binding site" evidence="18">
    <location>
        <begin position="102"/>
        <end position="104"/>
    </location>
    <ligand>
        <name>UDP-N-acetyl-alpha-D-glucosamine</name>
        <dbReference type="ChEBI" id="CHEBI:57705"/>
    </ligand>
</feature>
<dbReference type="PROSITE" id="PS00101">
    <property type="entry name" value="HEXAPEP_TRANSFERASES"/>
    <property type="match status" value="1"/>
</dbReference>
<keyword evidence="22" id="KW-1185">Reference proteome</keyword>
<feature type="binding site" evidence="18">
    <location>
        <position position="141"/>
    </location>
    <ligand>
        <name>UDP-N-acetyl-alpha-D-glucosamine</name>
        <dbReference type="ChEBI" id="CHEBI:57705"/>
    </ligand>
</feature>
<comment type="pathway">
    <text evidence="18">Bacterial outer membrane biogenesis; LPS lipid A biosynthesis.</text>
</comment>
<dbReference type="GO" id="GO:0008360">
    <property type="term" value="P:regulation of cell shape"/>
    <property type="evidence" value="ECO:0007669"/>
    <property type="project" value="UniProtKB-KW"/>
</dbReference>
<feature type="binding site" evidence="18">
    <location>
        <position position="407"/>
    </location>
    <ligand>
        <name>acetyl-CoA</name>
        <dbReference type="ChEBI" id="CHEBI:57288"/>
    </ligand>
</feature>
<comment type="pathway">
    <text evidence="18">Nucleotide-sugar biosynthesis; UDP-N-acetyl-alpha-D-glucosamine biosynthesis; UDP-N-acetyl-alpha-D-glucosamine from N-acetyl-alpha-D-glucosamine 1-phosphate: step 1/1.</text>
</comment>
<feature type="binding site" evidence="18">
    <location>
        <begin position="79"/>
        <end position="80"/>
    </location>
    <ligand>
        <name>UDP-N-acetyl-alpha-D-glucosamine</name>
        <dbReference type="ChEBI" id="CHEBI:57705"/>
    </ligand>
</feature>
<feature type="binding site" evidence="18">
    <location>
        <position position="335"/>
    </location>
    <ligand>
        <name>UDP-N-acetyl-alpha-D-glucosamine</name>
        <dbReference type="ChEBI" id="CHEBI:57705"/>
    </ligand>
</feature>
<feature type="binding site" evidence="18">
    <location>
        <position position="171"/>
    </location>
    <ligand>
        <name>UDP-N-acetyl-alpha-D-glucosamine</name>
        <dbReference type="ChEBI" id="CHEBI:57705"/>
    </ligand>
</feature>
<sequence>MSVSVVILAAGLGTRMKSNLAKVLHRAGGACLLEHVIRSARTIAEADRITAVIGHQADAVRQEVAHFGVQFQVQTEQKGTGHALRVCAGLPGLDQGRLVVLYGDCPLLSPATLQRLIAAHDAGGQSATVITTNLENPTGYGRILRDADGNVRAIVEEKAATADEKRVTEINSGIYCFEAADLWPHLARVEPNPASGEIYLTDLVELLRASGKATVPLVIEDPSEILGINTRVELAEVDRLFRNRKVRELMLSGVTIERPETVTIDHSVEIGQDTIIGSFAQLLGSTKIASQCQIGAMSILENAQIGEGAAVFPYSSIQDSTLGMGVQVGPYARMRMGAVVEDGAHVGNFVELKKTRLGAGSKAMHLAYLGDSTIGSKVNIGAGTITCNYDGQKKSPTLIGDGAFVGSNSTLVAPVEIGAGSYVAAGSVITKQVPQDALGIGRGRQENKEGWAKARREKKS</sequence>
<evidence type="ECO:0000256" key="17">
    <source>
        <dbReference type="ARBA" id="ARBA00049628"/>
    </source>
</evidence>
<feature type="binding site" evidence="18">
    <location>
        <position position="442"/>
    </location>
    <ligand>
        <name>acetyl-CoA</name>
        <dbReference type="ChEBI" id="CHEBI:57288"/>
    </ligand>
</feature>
<feature type="binding site" evidence="18">
    <location>
        <position position="156"/>
    </location>
    <ligand>
        <name>UDP-N-acetyl-alpha-D-glucosamine</name>
        <dbReference type="ChEBI" id="CHEBI:57705"/>
    </ligand>
</feature>
<evidence type="ECO:0000256" key="15">
    <source>
        <dbReference type="ARBA" id="ARBA00048247"/>
    </source>
</evidence>
<evidence type="ECO:0000256" key="14">
    <source>
        <dbReference type="ARBA" id="ARBA00023316"/>
    </source>
</evidence>
<feature type="binding site" evidence="18">
    <location>
        <position position="229"/>
    </location>
    <ligand>
        <name>UDP-N-acetyl-alpha-D-glucosamine</name>
        <dbReference type="ChEBI" id="CHEBI:57705"/>
    </ligand>
</feature>
<dbReference type="Gene3D" id="2.160.10.10">
    <property type="entry name" value="Hexapeptide repeat proteins"/>
    <property type="match status" value="1"/>
</dbReference>
<keyword evidence="6 18" id="KW-0548">Nucleotidyltransferase</keyword>
<dbReference type="EC" id="2.7.7.23" evidence="18"/>
<keyword evidence="7 18" id="KW-0479">Metal-binding</keyword>
<feature type="region of interest" description="Linker" evidence="18">
    <location>
        <begin position="232"/>
        <end position="252"/>
    </location>
</feature>
<dbReference type="UniPathway" id="UPA00113">
    <property type="reaction ID" value="UER00532"/>
</dbReference>
<evidence type="ECO:0000313" key="22">
    <source>
        <dbReference type="Proteomes" id="UP000593892"/>
    </source>
</evidence>
<feature type="compositionally biased region" description="Basic and acidic residues" evidence="19">
    <location>
        <begin position="443"/>
        <end position="460"/>
    </location>
</feature>
<feature type="region of interest" description="Pyrophosphorylase" evidence="18">
    <location>
        <begin position="1"/>
        <end position="231"/>
    </location>
</feature>
<dbReference type="SUPFAM" id="SSF51161">
    <property type="entry name" value="Trimeric LpxA-like enzymes"/>
    <property type="match status" value="1"/>
</dbReference>
<dbReference type="InterPro" id="IPR018357">
    <property type="entry name" value="Hexapep_transf_CS"/>
</dbReference>
<dbReference type="GO" id="GO:0009252">
    <property type="term" value="P:peptidoglycan biosynthetic process"/>
    <property type="evidence" value="ECO:0007669"/>
    <property type="project" value="UniProtKB-UniRule"/>
</dbReference>
<feature type="binding site" evidence="18">
    <location>
        <begin position="388"/>
        <end position="389"/>
    </location>
    <ligand>
        <name>acetyl-CoA</name>
        <dbReference type="ChEBI" id="CHEBI:57288"/>
    </ligand>
</feature>
<dbReference type="Gene3D" id="3.90.550.10">
    <property type="entry name" value="Spore Coat Polysaccharide Biosynthesis Protein SpsA, Chain A"/>
    <property type="match status" value="1"/>
</dbReference>
<name>A0A7S7SKE9_PALFE</name>
<dbReference type="InterPro" id="IPR025877">
    <property type="entry name" value="MobA-like_NTP_Trfase"/>
</dbReference>
<evidence type="ECO:0000256" key="1">
    <source>
        <dbReference type="ARBA" id="ARBA00004496"/>
    </source>
</evidence>
<proteinExistence type="inferred from homology"/>
<dbReference type="GO" id="GO:0000287">
    <property type="term" value="F:magnesium ion binding"/>
    <property type="evidence" value="ECO:0007669"/>
    <property type="project" value="UniProtKB-UniRule"/>
</dbReference>
<dbReference type="CDD" id="cd02540">
    <property type="entry name" value="GT2_GlmU_N_bac"/>
    <property type="match status" value="1"/>
</dbReference>
<evidence type="ECO:0000256" key="2">
    <source>
        <dbReference type="ARBA" id="ARBA00007707"/>
    </source>
</evidence>
<feature type="binding site" evidence="18">
    <location>
        <position position="382"/>
    </location>
    <ligand>
        <name>acetyl-CoA</name>
        <dbReference type="ChEBI" id="CHEBI:57288"/>
    </ligand>
</feature>
<dbReference type="GO" id="GO:0071555">
    <property type="term" value="P:cell wall organization"/>
    <property type="evidence" value="ECO:0007669"/>
    <property type="project" value="UniProtKB-KW"/>
</dbReference>
<dbReference type="GO" id="GO:0019134">
    <property type="term" value="F:glucosamine-1-phosphate N-acetyltransferase activity"/>
    <property type="evidence" value="ECO:0007669"/>
    <property type="project" value="UniProtKB-UniRule"/>
</dbReference>
<feature type="binding site" evidence="18">
    <location>
        <begin position="8"/>
        <end position="11"/>
    </location>
    <ligand>
        <name>UDP-N-acetyl-alpha-D-glucosamine</name>
        <dbReference type="ChEBI" id="CHEBI:57705"/>
    </ligand>
</feature>
<feature type="binding site" evidence="18">
    <location>
        <position position="368"/>
    </location>
    <ligand>
        <name>UDP-N-acetyl-alpha-D-glucosamine</name>
        <dbReference type="ChEBI" id="CHEBI:57705"/>
    </ligand>
</feature>
<reference evidence="21 22" key="1">
    <citation type="submission" date="2020-10" db="EMBL/GenBank/DDBJ databases">
        <title>Complete genome sequence of Paludibaculum fermentans P105T, a facultatively anaerobic acidobacterium capable of dissimilatory Fe(III) reduction.</title>
        <authorList>
            <person name="Dedysh S.N."/>
            <person name="Beletsky A.V."/>
            <person name="Kulichevskaya I.S."/>
            <person name="Mardanov A.V."/>
            <person name="Ravin N.V."/>
        </authorList>
    </citation>
    <scope>NUCLEOTIDE SEQUENCE [LARGE SCALE GENOMIC DNA]</scope>
    <source>
        <strain evidence="21 22">P105</strain>
    </source>
</reference>
<feature type="active site" description="Proton acceptor" evidence="18">
    <location>
        <position position="365"/>
    </location>
</feature>
<evidence type="ECO:0000313" key="21">
    <source>
        <dbReference type="EMBL" id="QOY88239.1"/>
    </source>
</evidence>
<feature type="binding site" evidence="18">
    <location>
        <position position="22"/>
    </location>
    <ligand>
        <name>UDP-N-acetyl-alpha-D-glucosamine</name>
        <dbReference type="ChEBI" id="CHEBI:57705"/>
    </ligand>
</feature>
<dbReference type="AlphaFoldDB" id="A0A7S7SKE9"/>
<evidence type="ECO:0000256" key="5">
    <source>
        <dbReference type="ARBA" id="ARBA00022679"/>
    </source>
</evidence>
<dbReference type="EMBL" id="CP063849">
    <property type="protein sequence ID" value="QOY88239.1"/>
    <property type="molecule type" value="Genomic_DNA"/>
</dbReference>
<evidence type="ECO:0000256" key="19">
    <source>
        <dbReference type="SAM" id="MobiDB-lite"/>
    </source>
</evidence>
<dbReference type="InterPro" id="IPR001451">
    <property type="entry name" value="Hexapep"/>
</dbReference>
<dbReference type="InterPro" id="IPR029044">
    <property type="entry name" value="Nucleotide-diphossugar_trans"/>
</dbReference>
<comment type="similarity">
    <text evidence="3 18">In the N-terminal section; belongs to the N-acetylglucosamine-1-phosphate uridyltransferase family.</text>
</comment>
<evidence type="ECO:0000256" key="18">
    <source>
        <dbReference type="HAMAP-Rule" id="MF_01631"/>
    </source>
</evidence>
<dbReference type="SUPFAM" id="SSF53448">
    <property type="entry name" value="Nucleotide-diphospho-sugar transferases"/>
    <property type="match status" value="1"/>
</dbReference>
<comment type="cofactor">
    <cofactor evidence="18">
        <name>Mg(2+)</name>
        <dbReference type="ChEBI" id="CHEBI:18420"/>
    </cofactor>
    <text evidence="18">Binds 1 Mg(2+) ion per subunit.</text>
</comment>
<evidence type="ECO:0000256" key="6">
    <source>
        <dbReference type="ARBA" id="ARBA00022695"/>
    </source>
</evidence>
<evidence type="ECO:0000256" key="7">
    <source>
        <dbReference type="ARBA" id="ARBA00022723"/>
    </source>
</evidence>
<evidence type="ECO:0000259" key="20">
    <source>
        <dbReference type="Pfam" id="PF12804"/>
    </source>
</evidence>
<comment type="catalytic activity">
    <reaction evidence="15 18">
        <text>alpha-D-glucosamine 1-phosphate + acetyl-CoA = N-acetyl-alpha-D-glucosamine 1-phosphate + CoA + H(+)</text>
        <dbReference type="Rhea" id="RHEA:13725"/>
        <dbReference type="ChEBI" id="CHEBI:15378"/>
        <dbReference type="ChEBI" id="CHEBI:57287"/>
        <dbReference type="ChEBI" id="CHEBI:57288"/>
        <dbReference type="ChEBI" id="CHEBI:57776"/>
        <dbReference type="ChEBI" id="CHEBI:58516"/>
        <dbReference type="EC" id="2.3.1.157"/>
    </reaction>
</comment>
<dbReference type="InterPro" id="IPR038009">
    <property type="entry name" value="GlmU_C_LbH"/>
</dbReference>
<dbReference type="PANTHER" id="PTHR43584">
    <property type="entry name" value="NUCLEOTIDYL TRANSFERASE"/>
    <property type="match status" value="1"/>
</dbReference>
<keyword evidence="12 18" id="KW-0511">Multifunctional enzyme</keyword>
<dbReference type="GO" id="GO:0005737">
    <property type="term" value="C:cytoplasm"/>
    <property type="evidence" value="ECO:0007669"/>
    <property type="project" value="UniProtKB-SubCell"/>
</dbReference>
<keyword evidence="5 18" id="KW-0808">Transferase</keyword>
<evidence type="ECO:0000256" key="11">
    <source>
        <dbReference type="ARBA" id="ARBA00022984"/>
    </source>
</evidence>
<dbReference type="CDD" id="cd03353">
    <property type="entry name" value="LbH_GlmU_C"/>
    <property type="match status" value="1"/>
</dbReference>
<comment type="function">
    <text evidence="17 18">Catalyzes the last two sequential reactions in the de novo biosynthetic pathway for UDP-N-acetylglucosamine (UDP-GlcNAc). The C-terminal domain catalyzes the transfer of acetyl group from acetyl coenzyme A to glucosamine-1-phosphate (GlcN-1-P) to produce N-acetylglucosamine-1-phosphate (GlcNAc-1-P), which is converted into UDP-GlcNAc by the transfer of uridine 5-monophosphate (from uridine 5-triphosphate), a reaction catalyzed by the N-terminal domain.</text>
</comment>
<evidence type="ECO:0000256" key="8">
    <source>
        <dbReference type="ARBA" id="ARBA00022737"/>
    </source>
</evidence>
<accession>A0A7S7SKE9</accession>
<dbReference type="InterPro" id="IPR011004">
    <property type="entry name" value="Trimer_LpxA-like_sf"/>
</dbReference>
<dbReference type="HAMAP" id="MF_01631">
    <property type="entry name" value="GlmU"/>
    <property type="match status" value="1"/>
</dbReference>
<comment type="similarity">
    <text evidence="2 18">In the C-terminal section; belongs to the transferase hexapeptide repeat family.</text>
</comment>
<dbReference type="RefSeq" id="WP_194449902.1">
    <property type="nucleotide sequence ID" value="NZ_CP063849.1"/>
</dbReference>
<keyword evidence="9 18" id="KW-0460">Magnesium</keyword>
<feature type="binding site" evidence="18">
    <location>
        <position position="104"/>
    </location>
    <ligand>
        <name>Mg(2+)</name>
        <dbReference type="ChEBI" id="CHEBI:18420"/>
    </ligand>
</feature>
<feature type="binding site" evidence="18">
    <location>
        <position position="74"/>
    </location>
    <ligand>
        <name>UDP-N-acetyl-alpha-D-glucosamine</name>
        <dbReference type="ChEBI" id="CHEBI:57705"/>
    </ligand>
</feature>
<keyword evidence="14 18" id="KW-0961">Cell wall biogenesis/degradation</keyword>
<keyword evidence="8 18" id="KW-0677">Repeat</keyword>
<dbReference type="GO" id="GO:0009245">
    <property type="term" value="P:lipid A biosynthetic process"/>
    <property type="evidence" value="ECO:0007669"/>
    <property type="project" value="UniProtKB-UniRule"/>
</dbReference>
<dbReference type="GO" id="GO:0003977">
    <property type="term" value="F:UDP-N-acetylglucosamine diphosphorylase activity"/>
    <property type="evidence" value="ECO:0007669"/>
    <property type="project" value="UniProtKB-UniRule"/>
</dbReference>
<keyword evidence="13 18" id="KW-0012">Acyltransferase</keyword>
<comment type="catalytic activity">
    <reaction evidence="16 18">
        <text>N-acetyl-alpha-D-glucosamine 1-phosphate + UTP + H(+) = UDP-N-acetyl-alpha-D-glucosamine + diphosphate</text>
        <dbReference type="Rhea" id="RHEA:13509"/>
        <dbReference type="ChEBI" id="CHEBI:15378"/>
        <dbReference type="ChEBI" id="CHEBI:33019"/>
        <dbReference type="ChEBI" id="CHEBI:46398"/>
        <dbReference type="ChEBI" id="CHEBI:57705"/>
        <dbReference type="ChEBI" id="CHEBI:57776"/>
        <dbReference type="EC" id="2.7.7.23"/>
    </reaction>
</comment>
<dbReference type="UniPathway" id="UPA00973"/>
<comment type="pathway">
    <text evidence="18">Nucleotide-sugar biosynthesis; UDP-N-acetyl-alpha-D-glucosamine biosynthesis; N-acetyl-alpha-D-glucosamine 1-phosphate from alpha-D-glucosamine 6-phosphate (route II): step 2/2.</text>
</comment>
<dbReference type="EC" id="2.3.1.157" evidence="18"/>
<feature type="binding site" evidence="18">
    <location>
        <position position="379"/>
    </location>
    <ligand>
        <name>UDP-N-acetyl-alpha-D-glucosamine</name>
        <dbReference type="ChEBI" id="CHEBI:57705"/>
    </ligand>
</feature>
<dbReference type="NCBIfam" id="TIGR01173">
    <property type="entry name" value="glmU"/>
    <property type="match status" value="1"/>
</dbReference>
<evidence type="ECO:0000256" key="16">
    <source>
        <dbReference type="ARBA" id="ARBA00048493"/>
    </source>
</evidence>
<dbReference type="KEGG" id="pfer:IRI77_36820"/>
<evidence type="ECO:0000256" key="13">
    <source>
        <dbReference type="ARBA" id="ARBA00023315"/>
    </source>
</evidence>
<comment type="subcellular location">
    <subcellularLocation>
        <location evidence="1 18">Cytoplasm</location>
    </subcellularLocation>
</comment>
<dbReference type="PANTHER" id="PTHR43584:SF3">
    <property type="entry name" value="BIFUNCTIONAL PROTEIN GLMU"/>
    <property type="match status" value="1"/>
</dbReference>
<feature type="domain" description="MobA-like NTP transferase" evidence="20">
    <location>
        <begin position="5"/>
        <end position="143"/>
    </location>
</feature>